<name>A0A926II79_9FIRM</name>
<dbReference type="Proteomes" id="UP000623678">
    <property type="component" value="Unassembled WGS sequence"/>
</dbReference>
<organism evidence="2 3">
    <name type="scientific">Youxingia wuxianensis</name>
    <dbReference type="NCBI Taxonomy" id="2763678"/>
    <lineage>
        <taxon>Bacteria</taxon>
        <taxon>Bacillati</taxon>
        <taxon>Bacillota</taxon>
        <taxon>Clostridia</taxon>
        <taxon>Eubacteriales</taxon>
        <taxon>Oscillospiraceae</taxon>
        <taxon>Youxingia</taxon>
    </lineage>
</organism>
<protein>
    <recommendedName>
        <fullName evidence="4">Permease of phosphate ABC transporter</fullName>
    </recommendedName>
</protein>
<keyword evidence="1" id="KW-1133">Transmembrane helix</keyword>
<keyword evidence="1" id="KW-0812">Transmembrane</keyword>
<dbReference type="AlphaFoldDB" id="A0A926II79"/>
<proteinExistence type="predicted"/>
<reference evidence="2" key="1">
    <citation type="submission" date="2020-08" db="EMBL/GenBank/DDBJ databases">
        <title>Genome public.</title>
        <authorList>
            <person name="Liu C."/>
            <person name="Sun Q."/>
        </authorList>
    </citation>
    <scope>NUCLEOTIDE SEQUENCE</scope>
    <source>
        <strain evidence="2">NSJ-64</strain>
    </source>
</reference>
<feature type="transmembrane region" description="Helical" evidence="1">
    <location>
        <begin position="52"/>
        <end position="72"/>
    </location>
</feature>
<dbReference type="EMBL" id="JACRTD010000004">
    <property type="protein sequence ID" value="MBC8585403.1"/>
    <property type="molecule type" value="Genomic_DNA"/>
</dbReference>
<keyword evidence="3" id="KW-1185">Reference proteome</keyword>
<sequence length="78" mass="9017">MENCMCACKRFVNWGMERWKQFNVADVAVFKTCLLSIGALIGIYCSKKLKKLAPLLWIVAIGSYVYIFYRMIVQQKDG</sequence>
<feature type="transmembrane region" description="Helical" evidence="1">
    <location>
        <begin position="24"/>
        <end position="45"/>
    </location>
</feature>
<evidence type="ECO:0000313" key="2">
    <source>
        <dbReference type="EMBL" id="MBC8585403.1"/>
    </source>
</evidence>
<gene>
    <name evidence="2" type="ORF">H8705_07385</name>
</gene>
<keyword evidence="1" id="KW-0472">Membrane</keyword>
<dbReference type="RefSeq" id="WP_262395184.1">
    <property type="nucleotide sequence ID" value="NZ_JACRTD010000004.1"/>
</dbReference>
<evidence type="ECO:0008006" key="4">
    <source>
        <dbReference type="Google" id="ProtNLM"/>
    </source>
</evidence>
<accession>A0A926II79</accession>
<evidence type="ECO:0000313" key="3">
    <source>
        <dbReference type="Proteomes" id="UP000623678"/>
    </source>
</evidence>
<comment type="caution">
    <text evidence="2">The sequence shown here is derived from an EMBL/GenBank/DDBJ whole genome shotgun (WGS) entry which is preliminary data.</text>
</comment>
<evidence type="ECO:0000256" key="1">
    <source>
        <dbReference type="SAM" id="Phobius"/>
    </source>
</evidence>